<dbReference type="SUPFAM" id="SSF49464">
    <property type="entry name" value="Carboxypeptidase regulatory domain-like"/>
    <property type="match status" value="1"/>
</dbReference>
<evidence type="ECO:0000313" key="2">
    <source>
        <dbReference type="Proteomes" id="UP001596958"/>
    </source>
</evidence>
<evidence type="ECO:0000313" key="1">
    <source>
        <dbReference type="EMBL" id="MFD0750936.1"/>
    </source>
</evidence>
<name>A0ABW2YXT8_9SPHI</name>
<dbReference type="InterPro" id="IPR008969">
    <property type="entry name" value="CarboxyPept-like_regulatory"/>
</dbReference>
<organism evidence="1 2">
    <name type="scientific">Mucilaginibacter calamicampi</name>
    <dbReference type="NCBI Taxonomy" id="1302352"/>
    <lineage>
        <taxon>Bacteria</taxon>
        <taxon>Pseudomonadati</taxon>
        <taxon>Bacteroidota</taxon>
        <taxon>Sphingobacteriia</taxon>
        <taxon>Sphingobacteriales</taxon>
        <taxon>Sphingobacteriaceae</taxon>
        <taxon>Mucilaginibacter</taxon>
    </lineage>
</organism>
<keyword evidence="2" id="KW-1185">Reference proteome</keyword>
<accession>A0ABW2YXT8</accession>
<dbReference type="Proteomes" id="UP001596958">
    <property type="component" value="Unassembled WGS sequence"/>
</dbReference>
<sequence>MNRSVFFSVLFMAIAGLHGQHTYAQQSPGVKLRSLSSALNDLREKKPVEKLYLQTDKPYYNAGDTLRFKGYLLNADYFTPSTNSGLLYVELDNELGKNVKRIMVPVENGLTWGDIALDSADVPNGTYTLRAYTNWMRNFGNDYIFEKIITVLQPSNNPLLAKANFIQAGNKVEGRLQFSFLDGGTFSFKDLEIKVMRGKRNLSKNKIITGPDGGVGFNFTVPEGEDALLIRAATATNGVLSIPVTVNRKENTDLQFMPEGGHLVAGLSCKVGFKAIGEDGKGVAVSGNIVDSKGNQVINFKSAHAGMGSISFTPAPGEKYTAIIDGVNKPYVLPAVKPAGTTLAVKNAGADSLQFIINSTPGIKHPFYLIAHARGVVCYAQTISSVNVKASVAKRLFPTGIVRFSLLNDAGEPVNERLAFIDHHDDLHISVTPHLPAYGIRDSIGLNITVTDKDNKPATGSFSIAVTDAGQVKPDSLGSNILNNMLFTSDLKGIVEEPGYYFAGNNDTDLDNLLLTQGWVGYDWKEAIAPASSFEYQPEKEFIVSGTVVSAFGKPIEKSSIFLASNRPIIVRDTITGKDGRFVFKGLFPVDTAIFKLQARNKNNREFNVAIKVDENVAPAFNKALPVKPWYVDTDSILLNNSRSKVIESIALSGLGGNMLKEVNIRSKKTIKDSKNLNGPGEADYIIDEDELKQKPSKTTLEEMLIEKFPNFKPIGGLWGGRILGGGFFTRPLPYLIGTKKIRLIFDGIPLDRLHPTPELGGKDRYNIIRSVLNYFTAEDVSGIEIMESTKYLNAYHGSIEGGSYEYLNISADSYVYIEITTRTKQGPWMKVTPGTYLHRPVPFTLPKQFYSPKYTAKTKTTAIGTDLRSTIFWEPNVITDKDGKAKLSFYSADKAANYTVIVEGANLDGALGFGKQQIKIK</sequence>
<reference evidence="2" key="1">
    <citation type="journal article" date="2019" name="Int. J. Syst. Evol. Microbiol.">
        <title>The Global Catalogue of Microorganisms (GCM) 10K type strain sequencing project: providing services to taxonomists for standard genome sequencing and annotation.</title>
        <authorList>
            <consortium name="The Broad Institute Genomics Platform"/>
            <consortium name="The Broad Institute Genome Sequencing Center for Infectious Disease"/>
            <person name="Wu L."/>
            <person name="Ma J."/>
        </authorList>
    </citation>
    <scope>NUCLEOTIDE SEQUENCE [LARGE SCALE GENOMIC DNA]</scope>
    <source>
        <strain evidence="2">CCUG 63418</strain>
    </source>
</reference>
<gene>
    <name evidence="1" type="ORF">ACFQZS_12345</name>
</gene>
<dbReference type="EMBL" id="JBHTHU010000009">
    <property type="protein sequence ID" value="MFD0750936.1"/>
    <property type="molecule type" value="Genomic_DNA"/>
</dbReference>
<comment type="caution">
    <text evidence="1">The sequence shown here is derived from an EMBL/GenBank/DDBJ whole genome shotgun (WGS) entry which is preliminary data.</text>
</comment>
<protein>
    <recommendedName>
        <fullName evidence="3">MG2 domain-containing protein</fullName>
    </recommendedName>
</protein>
<dbReference type="Gene3D" id="2.60.40.1930">
    <property type="match status" value="1"/>
</dbReference>
<dbReference type="RefSeq" id="WP_377100648.1">
    <property type="nucleotide sequence ID" value="NZ_JBHTHU010000009.1"/>
</dbReference>
<proteinExistence type="predicted"/>
<evidence type="ECO:0008006" key="3">
    <source>
        <dbReference type="Google" id="ProtNLM"/>
    </source>
</evidence>